<keyword evidence="2" id="KW-1185">Reference proteome</keyword>
<evidence type="ECO:0000313" key="2">
    <source>
        <dbReference type="Proteomes" id="UP001558652"/>
    </source>
</evidence>
<sequence length="147" mass="16600">MASKGRNMFYENKKQETKEIGTCNLPTLCDFRPRNVIHELKDAGLLLTSWSSVGECAASTLRELYALAASHQPLASIVSHQHRLLELSRFRHYDLLSHQQGAVTKLLDASLVHNCTSEEKQQSKNKFGKKHQAGDNGKKYVYFAILL</sequence>
<comment type="caution">
    <text evidence="1">The sequence shown here is derived from an EMBL/GenBank/DDBJ whole genome shotgun (WGS) entry which is preliminary data.</text>
</comment>
<proteinExistence type="predicted"/>
<reference evidence="1 2" key="1">
    <citation type="submission" date="2024-07" db="EMBL/GenBank/DDBJ databases">
        <title>Chromosome-level genome assembly of the water stick insect Ranatra chinensis (Heteroptera: Nepidae).</title>
        <authorList>
            <person name="Liu X."/>
        </authorList>
    </citation>
    <scope>NUCLEOTIDE SEQUENCE [LARGE SCALE GENOMIC DNA]</scope>
    <source>
        <strain evidence="1">Cailab_2021Rc</strain>
        <tissue evidence="1">Muscle</tissue>
    </source>
</reference>
<accession>A0ABD0Y0N7</accession>
<dbReference type="AlphaFoldDB" id="A0ABD0Y0N7"/>
<organism evidence="1 2">
    <name type="scientific">Ranatra chinensis</name>
    <dbReference type="NCBI Taxonomy" id="642074"/>
    <lineage>
        <taxon>Eukaryota</taxon>
        <taxon>Metazoa</taxon>
        <taxon>Ecdysozoa</taxon>
        <taxon>Arthropoda</taxon>
        <taxon>Hexapoda</taxon>
        <taxon>Insecta</taxon>
        <taxon>Pterygota</taxon>
        <taxon>Neoptera</taxon>
        <taxon>Paraneoptera</taxon>
        <taxon>Hemiptera</taxon>
        <taxon>Heteroptera</taxon>
        <taxon>Panheteroptera</taxon>
        <taxon>Nepomorpha</taxon>
        <taxon>Nepidae</taxon>
        <taxon>Ranatrinae</taxon>
        <taxon>Ranatra</taxon>
    </lineage>
</organism>
<protein>
    <submittedName>
        <fullName evidence="1">Uncharacterized protein</fullName>
    </submittedName>
</protein>
<dbReference type="EMBL" id="JBFDAA010000018">
    <property type="protein sequence ID" value="KAL1116170.1"/>
    <property type="molecule type" value="Genomic_DNA"/>
</dbReference>
<name>A0ABD0Y0N7_9HEMI</name>
<evidence type="ECO:0000313" key="1">
    <source>
        <dbReference type="EMBL" id="KAL1116170.1"/>
    </source>
</evidence>
<gene>
    <name evidence="1" type="ORF">AAG570_005665</name>
</gene>
<dbReference type="Proteomes" id="UP001558652">
    <property type="component" value="Unassembled WGS sequence"/>
</dbReference>